<keyword evidence="1" id="KW-1133">Transmembrane helix</keyword>
<dbReference type="AlphaFoldDB" id="A0A818GSU8"/>
<accession>A0A818GSU8</accession>
<dbReference type="EMBL" id="CAJNOE010000150">
    <property type="protein sequence ID" value="CAF0982223.1"/>
    <property type="molecule type" value="Genomic_DNA"/>
</dbReference>
<proteinExistence type="predicted"/>
<dbReference type="Proteomes" id="UP000663891">
    <property type="component" value="Unassembled WGS sequence"/>
</dbReference>
<sequence length="94" mass="11249">MTVLQAIVQQLYNDQSSLLMVLNNKDFTIDDLQERDSHLQYQSNFFKKAFGLMLVLVRAIGVCVICSRKCIQLRFHHQHNHYLKPENHQYHRYD</sequence>
<keyword evidence="1" id="KW-0472">Membrane</keyword>
<dbReference type="EMBL" id="CAJOAZ010000035">
    <property type="protein sequence ID" value="CAF3500318.1"/>
    <property type="molecule type" value="Genomic_DNA"/>
</dbReference>
<dbReference type="EMBL" id="CAJNON010000062">
    <property type="protein sequence ID" value="CAF0897070.1"/>
    <property type="molecule type" value="Genomic_DNA"/>
</dbReference>
<organism evidence="4 7">
    <name type="scientific">Adineta steineri</name>
    <dbReference type="NCBI Taxonomy" id="433720"/>
    <lineage>
        <taxon>Eukaryota</taxon>
        <taxon>Metazoa</taxon>
        <taxon>Spiralia</taxon>
        <taxon>Gnathifera</taxon>
        <taxon>Rotifera</taxon>
        <taxon>Eurotatoria</taxon>
        <taxon>Bdelloidea</taxon>
        <taxon>Adinetida</taxon>
        <taxon>Adinetidae</taxon>
        <taxon>Adineta</taxon>
    </lineage>
</organism>
<dbReference type="Proteomes" id="UP000663868">
    <property type="component" value="Unassembled WGS sequence"/>
</dbReference>
<dbReference type="Proteomes" id="UP000663860">
    <property type="component" value="Unassembled WGS sequence"/>
</dbReference>
<gene>
    <name evidence="3" type="ORF">IZO911_LOCUS16635</name>
    <name evidence="6" type="ORF">KXQ929_LOCUS692</name>
    <name evidence="4" type="ORF">OKA104_LOCUS1277</name>
    <name evidence="5" type="ORF">OXD698_LOCUS1279</name>
    <name evidence="2" type="ORF">VCS650_LOCUS9095</name>
</gene>
<evidence type="ECO:0000313" key="3">
    <source>
        <dbReference type="EMBL" id="CAF0982223.1"/>
    </source>
</evidence>
<evidence type="ECO:0000313" key="2">
    <source>
        <dbReference type="EMBL" id="CAF0897070.1"/>
    </source>
</evidence>
<protein>
    <submittedName>
        <fullName evidence="4">Uncharacterized protein</fullName>
    </submittedName>
</protein>
<evidence type="ECO:0000313" key="6">
    <source>
        <dbReference type="EMBL" id="CAF3512574.1"/>
    </source>
</evidence>
<name>A0A818GSU8_9BILA</name>
<evidence type="ECO:0000256" key="1">
    <source>
        <dbReference type="SAM" id="Phobius"/>
    </source>
</evidence>
<dbReference type="EMBL" id="CAJOBB010000017">
    <property type="protein sequence ID" value="CAF3512574.1"/>
    <property type="molecule type" value="Genomic_DNA"/>
</dbReference>
<dbReference type="Proteomes" id="UP000663881">
    <property type="component" value="Unassembled WGS sequence"/>
</dbReference>
<keyword evidence="1" id="KW-0812">Transmembrane</keyword>
<feature type="transmembrane region" description="Helical" evidence="1">
    <location>
        <begin position="49"/>
        <end position="67"/>
    </location>
</feature>
<evidence type="ECO:0000313" key="7">
    <source>
        <dbReference type="Proteomes" id="UP000663881"/>
    </source>
</evidence>
<comment type="caution">
    <text evidence="4">The sequence shown here is derived from an EMBL/GenBank/DDBJ whole genome shotgun (WGS) entry which is preliminary data.</text>
</comment>
<evidence type="ECO:0000313" key="5">
    <source>
        <dbReference type="EMBL" id="CAF3500318.1"/>
    </source>
</evidence>
<dbReference type="EMBL" id="CAJOAY010000030">
    <property type="protein sequence ID" value="CAF3497098.1"/>
    <property type="molecule type" value="Genomic_DNA"/>
</dbReference>
<reference evidence="4" key="1">
    <citation type="submission" date="2021-02" db="EMBL/GenBank/DDBJ databases">
        <authorList>
            <person name="Nowell W R."/>
        </authorList>
    </citation>
    <scope>NUCLEOTIDE SEQUENCE</scope>
</reference>
<dbReference type="Proteomes" id="UP000663844">
    <property type="component" value="Unassembled WGS sequence"/>
</dbReference>
<evidence type="ECO:0000313" key="4">
    <source>
        <dbReference type="EMBL" id="CAF3497098.1"/>
    </source>
</evidence>